<dbReference type="EMBL" id="PJEX01000891">
    <property type="protein sequence ID" value="TKW48562.1"/>
    <property type="molecule type" value="Genomic_DNA"/>
</dbReference>
<dbReference type="AlphaFoldDB" id="A0A4U6WZK1"/>
<evidence type="ECO:0000313" key="1">
    <source>
        <dbReference type="EMBL" id="TKW48562.1"/>
    </source>
</evidence>
<dbReference type="Proteomes" id="UP000310108">
    <property type="component" value="Unassembled WGS sequence"/>
</dbReference>
<name>A0A4U6WZK1_9PEZI</name>
<organism evidence="1 2">
    <name type="scientific">Colletotrichum tanaceti</name>
    <dbReference type="NCBI Taxonomy" id="1306861"/>
    <lineage>
        <taxon>Eukaryota</taxon>
        <taxon>Fungi</taxon>
        <taxon>Dikarya</taxon>
        <taxon>Ascomycota</taxon>
        <taxon>Pezizomycotina</taxon>
        <taxon>Sordariomycetes</taxon>
        <taxon>Hypocreomycetidae</taxon>
        <taxon>Glomerellales</taxon>
        <taxon>Glomerellaceae</taxon>
        <taxon>Colletotrichum</taxon>
        <taxon>Colletotrichum destructivum species complex</taxon>
    </lineage>
</organism>
<protein>
    <submittedName>
        <fullName evidence="1">Uncharacterized protein</fullName>
    </submittedName>
</protein>
<reference evidence="1 2" key="1">
    <citation type="journal article" date="2019" name="PLoS ONE">
        <title>Comparative genome analysis indicates high evolutionary potential of pathogenicity genes in Colletotrichum tanaceti.</title>
        <authorList>
            <person name="Lelwala R.V."/>
            <person name="Korhonen P.K."/>
            <person name="Young N.D."/>
            <person name="Scott J.B."/>
            <person name="Ades P.A."/>
            <person name="Gasser R.B."/>
            <person name="Taylor P.W.J."/>
        </authorList>
    </citation>
    <scope>NUCLEOTIDE SEQUENCE [LARGE SCALE GENOMIC DNA]</scope>
    <source>
        <strain evidence="1">BRIP57314</strain>
    </source>
</reference>
<keyword evidence="2" id="KW-1185">Reference proteome</keyword>
<proteinExistence type="predicted"/>
<accession>A0A4U6WZK1</accession>
<comment type="caution">
    <text evidence="1">The sequence shown here is derived from an EMBL/GenBank/DDBJ whole genome shotgun (WGS) entry which is preliminary data.</text>
</comment>
<evidence type="ECO:0000313" key="2">
    <source>
        <dbReference type="Proteomes" id="UP000310108"/>
    </source>
</evidence>
<sequence>MPGGPLRSVTPAPPPVRSTVSSLRCILCVARDEYCQQMPEGTSRCRAAAFEAGENTTFSHSQEKGRGRQFQCLGGGGGGFLSISFVGSDRAVRIVPPVPAPNAGKIRPLTVRTPRLCFLQLTDWDGECGGVAWRGYLLFWSGLPRAAGLGVGDWGGGRGA</sequence>
<gene>
    <name evidence="1" type="ORF">CTA1_6671</name>
</gene>